<evidence type="ECO:0000256" key="6">
    <source>
        <dbReference type="ARBA" id="ARBA00022723"/>
    </source>
</evidence>
<evidence type="ECO:0000256" key="1">
    <source>
        <dbReference type="ARBA" id="ARBA00001946"/>
    </source>
</evidence>
<dbReference type="EMBL" id="JYIY01000075">
    <property type="protein sequence ID" value="KJL36168.1"/>
    <property type="molecule type" value="Genomic_DNA"/>
</dbReference>
<evidence type="ECO:0000256" key="7">
    <source>
        <dbReference type="ARBA" id="ARBA00022827"/>
    </source>
</evidence>
<dbReference type="Proteomes" id="UP000033451">
    <property type="component" value="Unassembled WGS sequence"/>
</dbReference>
<dbReference type="InterPro" id="IPR003374">
    <property type="entry name" value="ApbE-like_sf"/>
</dbReference>
<keyword evidence="8" id="KW-0460">Magnesium</keyword>
<evidence type="ECO:0000256" key="9">
    <source>
        <dbReference type="ARBA" id="ARBA00031306"/>
    </source>
</evidence>
<evidence type="ECO:0000256" key="10">
    <source>
        <dbReference type="ARBA" id="ARBA00048540"/>
    </source>
</evidence>
<accession>A0A0F0LSQ0</accession>
<organism evidence="11 12">
    <name type="scientific">Microbacterium ginsengisoli</name>
    <dbReference type="NCBI Taxonomy" id="400772"/>
    <lineage>
        <taxon>Bacteria</taxon>
        <taxon>Bacillati</taxon>
        <taxon>Actinomycetota</taxon>
        <taxon>Actinomycetes</taxon>
        <taxon>Micrococcales</taxon>
        <taxon>Microbacteriaceae</taxon>
        <taxon>Microbacterium</taxon>
    </lineage>
</organism>
<comment type="cofactor">
    <cofactor evidence="1">
        <name>Mg(2+)</name>
        <dbReference type="ChEBI" id="CHEBI:18420"/>
    </cofactor>
</comment>
<evidence type="ECO:0000256" key="3">
    <source>
        <dbReference type="ARBA" id="ARBA00016337"/>
    </source>
</evidence>
<dbReference type="PATRIC" id="fig|400772.4.peg.1864"/>
<keyword evidence="6" id="KW-0479">Metal-binding</keyword>
<evidence type="ECO:0000256" key="2">
    <source>
        <dbReference type="ARBA" id="ARBA00011955"/>
    </source>
</evidence>
<keyword evidence="12" id="KW-1185">Reference proteome</keyword>
<dbReference type="EC" id="2.7.1.180" evidence="2"/>
<name>A0A0F0LSQ0_9MICO</name>
<protein>
    <recommendedName>
        <fullName evidence="3">FAD:protein FMN transferase</fullName>
        <ecNumber evidence="2">2.7.1.180</ecNumber>
    </recommendedName>
    <alternativeName>
        <fullName evidence="9">Flavin transferase</fullName>
    </alternativeName>
</protein>
<gene>
    <name evidence="11" type="primary">apbE_2</name>
    <name evidence="11" type="ORF">RR49_01844</name>
</gene>
<keyword evidence="11" id="KW-0449">Lipoprotein</keyword>
<dbReference type="GO" id="GO:0046872">
    <property type="term" value="F:metal ion binding"/>
    <property type="evidence" value="ECO:0007669"/>
    <property type="project" value="UniProtKB-KW"/>
</dbReference>
<dbReference type="GO" id="GO:0016740">
    <property type="term" value="F:transferase activity"/>
    <property type="evidence" value="ECO:0007669"/>
    <property type="project" value="UniProtKB-KW"/>
</dbReference>
<reference evidence="11 12" key="1">
    <citation type="submission" date="2015-02" db="EMBL/GenBank/DDBJ databases">
        <title>Draft genome sequences of ten Microbacterium spp. with emphasis on heavy metal contaminated environments.</title>
        <authorList>
            <person name="Corretto E."/>
        </authorList>
    </citation>
    <scope>NUCLEOTIDE SEQUENCE [LARGE SCALE GENOMIC DNA]</scope>
    <source>
        <strain evidence="11 12">DSM 18659</strain>
    </source>
</reference>
<sequence>MTAAHEWALWSTDARLVVTRDDALPMAIEVAQRELAIIAAAVDRFDATSELNRISDRLPDGVRVSATLADFVRAALKAAELTGGLVDPTVRTAMDALGYDRDIRLILDDDRPIRVVVRHTPGWRRITLDGDLLTVPAHLSLDLGATAKALAADRVAAAVAVAYDCGVLLSLGGDIACAGPEPVGGWQVTVQDAAGEPIDQVTLRAGAGIATSSLLHRRWQRAGRDIHHIVDPRTGEPAPEVWRTVTVAARSCVEANALSTAAIIRGTEAPAWLADVAPARLVSAVGDVVTTGGWPAPTRLAA</sequence>
<dbReference type="AlphaFoldDB" id="A0A0F0LSQ0"/>
<keyword evidence="4" id="KW-0285">Flavoprotein</keyword>
<evidence type="ECO:0000256" key="8">
    <source>
        <dbReference type="ARBA" id="ARBA00022842"/>
    </source>
</evidence>
<dbReference type="STRING" id="400772.RR49_01844"/>
<proteinExistence type="predicted"/>
<dbReference type="SUPFAM" id="SSF143631">
    <property type="entry name" value="ApbE-like"/>
    <property type="match status" value="1"/>
</dbReference>
<evidence type="ECO:0000256" key="4">
    <source>
        <dbReference type="ARBA" id="ARBA00022630"/>
    </source>
</evidence>
<comment type="catalytic activity">
    <reaction evidence="10">
        <text>L-threonyl-[protein] + FAD = FMN-L-threonyl-[protein] + AMP + H(+)</text>
        <dbReference type="Rhea" id="RHEA:36847"/>
        <dbReference type="Rhea" id="RHEA-COMP:11060"/>
        <dbReference type="Rhea" id="RHEA-COMP:11061"/>
        <dbReference type="ChEBI" id="CHEBI:15378"/>
        <dbReference type="ChEBI" id="CHEBI:30013"/>
        <dbReference type="ChEBI" id="CHEBI:57692"/>
        <dbReference type="ChEBI" id="CHEBI:74257"/>
        <dbReference type="ChEBI" id="CHEBI:456215"/>
        <dbReference type="EC" id="2.7.1.180"/>
    </reaction>
</comment>
<dbReference type="Pfam" id="PF02424">
    <property type="entry name" value="ApbE"/>
    <property type="match status" value="1"/>
</dbReference>
<dbReference type="OrthoDB" id="9778595at2"/>
<evidence type="ECO:0000313" key="11">
    <source>
        <dbReference type="EMBL" id="KJL36168.1"/>
    </source>
</evidence>
<comment type="caution">
    <text evidence="11">The sequence shown here is derived from an EMBL/GenBank/DDBJ whole genome shotgun (WGS) entry which is preliminary data.</text>
</comment>
<dbReference type="PANTHER" id="PTHR30040">
    <property type="entry name" value="THIAMINE BIOSYNTHESIS LIPOPROTEIN APBE"/>
    <property type="match status" value="1"/>
</dbReference>
<dbReference type="InterPro" id="IPR024932">
    <property type="entry name" value="ApbE"/>
</dbReference>
<dbReference type="RefSeq" id="WP_045247766.1">
    <property type="nucleotide sequence ID" value="NZ_JBOFAV010000006.1"/>
</dbReference>
<dbReference type="PANTHER" id="PTHR30040:SF2">
    <property type="entry name" value="FAD:PROTEIN FMN TRANSFERASE"/>
    <property type="match status" value="1"/>
</dbReference>
<evidence type="ECO:0000256" key="5">
    <source>
        <dbReference type="ARBA" id="ARBA00022679"/>
    </source>
</evidence>
<dbReference type="Gene3D" id="3.10.520.10">
    <property type="entry name" value="ApbE-like domains"/>
    <property type="match status" value="1"/>
</dbReference>
<keyword evidence="7" id="KW-0274">FAD</keyword>
<evidence type="ECO:0000313" key="12">
    <source>
        <dbReference type="Proteomes" id="UP000033451"/>
    </source>
</evidence>
<keyword evidence="5" id="KW-0808">Transferase</keyword>